<evidence type="ECO:0000259" key="8">
    <source>
        <dbReference type="Pfam" id="PF02771"/>
    </source>
</evidence>
<dbReference type="SUPFAM" id="SSF47203">
    <property type="entry name" value="Acyl-CoA dehydrogenase C-terminal domain-like"/>
    <property type="match status" value="1"/>
</dbReference>
<feature type="domain" description="Acyl-CoA dehydrogenase/oxidase N-terminal" evidence="8">
    <location>
        <begin position="125"/>
        <end position="197"/>
    </location>
</feature>
<dbReference type="InterPro" id="IPR013786">
    <property type="entry name" value="AcylCoA_DH/ox_N"/>
</dbReference>
<gene>
    <name evidence="9" type="ORF">METZ01_LOCUS20596</name>
</gene>
<comment type="cofactor">
    <cofactor evidence="1">
        <name>FAD</name>
        <dbReference type="ChEBI" id="CHEBI:57692"/>
    </cofactor>
</comment>
<dbReference type="GO" id="GO:0016627">
    <property type="term" value="F:oxidoreductase activity, acting on the CH-CH group of donors"/>
    <property type="evidence" value="ECO:0007669"/>
    <property type="project" value="InterPro"/>
</dbReference>
<name>A0A381PL50_9ZZZZ</name>
<evidence type="ECO:0000256" key="5">
    <source>
        <dbReference type="ARBA" id="ARBA00023002"/>
    </source>
</evidence>
<proteinExistence type="inferred from homology"/>
<dbReference type="PANTHER" id="PTHR43292:SF4">
    <property type="entry name" value="ACYL-COA DEHYDROGENASE FADE34"/>
    <property type="match status" value="1"/>
</dbReference>
<dbReference type="Pfam" id="PF02770">
    <property type="entry name" value="Acyl-CoA_dh_M"/>
    <property type="match status" value="1"/>
</dbReference>
<dbReference type="InterPro" id="IPR046373">
    <property type="entry name" value="Acyl-CoA_Oxase/DH_mid-dom_sf"/>
</dbReference>
<dbReference type="Gene3D" id="1.10.540.10">
    <property type="entry name" value="Acyl-CoA dehydrogenase/oxidase, N-terminal domain"/>
    <property type="match status" value="1"/>
</dbReference>
<dbReference type="PANTHER" id="PTHR43292">
    <property type="entry name" value="ACYL-COA DEHYDROGENASE"/>
    <property type="match status" value="1"/>
</dbReference>
<dbReference type="AlphaFoldDB" id="A0A381PL50"/>
<dbReference type="EMBL" id="UINC01001019">
    <property type="protein sequence ID" value="SUZ67742.1"/>
    <property type="molecule type" value="Genomic_DNA"/>
</dbReference>
<dbReference type="InterPro" id="IPR052161">
    <property type="entry name" value="Mycobact_Acyl-CoA_DH"/>
</dbReference>
<protein>
    <recommendedName>
        <fullName evidence="10">Acyl-CoA dehydrogenase</fullName>
    </recommendedName>
</protein>
<evidence type="ECO:0000259" key="7">
    <source>
        <dbReference type="Pfam" id="PF02770"/>
    </source>
</evidence>
<dbReference type="InterPro" id="IPR006091">
    <property type="entry name" value="Acyl-CoA_Oxase/DH_mid-dom"/>
</dbReference>
<evidence type="ECO:0000256" key="4">
    <source>
        <dbReference type="ARBA" id="ARBA00022827"/>
    </source>
</evidence>
<dbReference type="Gene3D" id="2.40.110.10">
    <property type="entry name" value="Butyryl-CoA Dehydrogenase, subunit A, domain 2"/>
    <property type="match status" value="1"/>
</dbReference>
<evidence type="ECO:0000259" key="6">
    <source>
        <dbReference type="Pfam" id="PF00441"/>
    </source>
</evidence>
<dbReference type="Pfam" id="PF02771">
    <property type="entry name" value="Acyl-CoA_dh_N"/>
    <property type="match status" value="1"/>
</dbReference>
<dbReference type="GO" id="GO:0050660">
    <property type="term" value="F:flavin adenine dinucleotide binding"/>
    <property type="evidence" value="ECO:0007669"/>
    <property type="project" value="InterPro"/>
</dbReference>
<dbReference type="SUPFAM" id="SSF56645">
    <property type="entry name" value="Acyl-CoA dehydrogenase NM domain-like"/>
    <property type="match status" value="1"/>
</dbReference>
<comment type="similarity">
    <text evidence="2">Belongs to the acyl-CoA dehydrogenase family.</text>
</comment>
<dbReference type="GO" id="GO:0005886">
    <property type="term" value="C:plasma membrane"/>
    <property type="evidence" value="ECO:0007669"/>
    <property type="project" value="TreeGrafter"/>
</dbReference>
<evidence type="ECO:0000256" key="1">
    <source>
        <dbReference type="ARBA" id="ARBA00001974"/>
    </source>
</evidence>
<feature type="domain" description="Acyl-CoA oxidase/dehydrogenase middle" evidence="7">
    <location>
        <begin position="203"/>
        <end position="297"/>
    </location>
</feature>
<accession>A0A381PL50</accession>
<dbReference type="InterPro" id="IPR036250">
    <property type="entry name" value="AcylCo_DH-like_C"/>
</dbReference>
<reference evidence="9" key="1">
    <citation type="submission" date="2018-05" db="EMBL/GenBank/DDBJ databases">
        <authorList>
            <person name="Lanie J.A."/>
            <person name="Ng W.-L."/>
            <person name="Kazmierczak K.M."/>
            <person name="Andrzejewski T.M."/>
            <person name="Davidsen T.M."/>
            <person name="Wayne K.J."/>
            <person name="Tettelin H."/>
            <person name="Glass J.I."/>
            <person name="Rusch D."/>
            <person name="Podicherti R."/>
            <person name="Tsui H.-C.T."/>
            <person name="Winkler M.E."/>
        </authorList>
    </citation>
    <scope>NUCLEOTIDE SEQUENCE</scope>
</reference>
<keyword evidence="3" id="KW-0285">Flavoprotein</keyword>
<evidence type="ECO:0000256" key="2">
    <source>
        <dbReference type="ARBA" id="ARBA00009347"/>
    </source>
</evidence>
<dbReference type="FunFam" id="2.40.110.10:FF:000011">
    <property type="entry name" value="Acyl-CoA dehydrogenase FadE34"/>
    <property type="match status" value="1"/>
</dbReference>
<keyword evidence="5" id="KW-0560">Oxidoreductase</keyword>
<feature type="non-terminal residue" evidence="9">
    <location>
        <position position="1"/>
    </location>
</feature>
<dbReference type="InterPro" id="IPR009075">
    <property type="entry name" value="AcylCo_DH/oxidase_C"/>
</dbReference>
<dbReference type="Gene3D" id="1.20.140.10">
    <property type="entry name" value="Butyryl-CoA Dehydrogenase, subunit A, domain 3"/>
    <property type="match status" value="1"/>
</dbReference>
<dbReference type="Pfam" id="PF00441">
    <property type="entry name" value="Acyl-CoA_dh_1"/>
    <property type="match status" value="1"/>
</dbReference>
<dbReference type="InterPro" id="IPR037069">
    <property type="entry name" value="AcylCoA_DH/ox_N_sf"/>
</dbReference>
<evidence type="ECO:0008006" key="10">
    <source>
        <dbReference type="Google" id="ProtNLM"/>
    </source>
</evidence>
<evidence type="ECO:0000256" key="3">
    <source>
        <dbReference type="ARBA" id="ARBA00022630"/>
    </source>
</evidence>
<organism evidence="9">
    <name type="scientific">marine metagenome</name>
    <dbReference type="NCBI Taxonomy" id="408172"/>
    <lineage>
        <taxon>unclassified sequences</taxon>
        <taxon>metagenomes</taxon>
        <taxon>ecological metagenomes</taxon>
    </lineage>
</organism>
<dbReference type="InterPro" id="IPR009100">
    <property type="entry name" value="AcylCoA_DH/oxidase_NM_dom_sf"/>
</dbReference>
<evidence type="ECO:0000313" key="9">
    <source>
        <dbReference type="EMBL" id="SUZ67742.1"/>
    </source>
</evidence>
<feature type="domain" description="Acyl-CoA dehydrogenase/oxidase C-terminal" evidence="6">
    <location>
        <begin position="309"/>
        <end position="460"/>
    </location>
</feature>
<keyword evidence="4" id="KW-0274">FAD</keyword>
<sequence length="479" mass="52731">VFAKAPSGRIDQAATGFCRVGVWWPTEFCQPTGHEIQRNGMDRWVWRPRRTYRAISFLNVEGSLEEFVVEAEAWLEENAKRRSRGPADEEFLWGAGTFSVAVFHALSGNEEQSLLEDLKSWQQRKATVGYHAISWPTSQGGMGLSREHALAFSSLERRYVVPVRHESFSVTTRLVAPTVDLLGTAEQRAEFVPRFLSAQELCCQLFSEPGAGSDLAGLGCRAEQDGDEWVINGQKVWSSGAQFCEWGELIARSDPDARKHRGMTAFLVPMDAPGIEIRPIRQMSGGSSFNEVFFSDVRIPDSLRLGGEGDGWNVALTTLGFERDKSDTGEDGGAARTGGSWNQLLATAKAAGTTRDPVIRQSLMRAYSHTRVEGFLNRRAADLRSSGTPGPEGSLGKLMWTEGMNLISEVACKVLGPKLIADTGEWGTYAWTEHILGAPGYRIAGGSDEVQRNILGERVLGLPGEPRVDKSLAWREIPR</sequence>